<feature type="compositionally biased region" description="Basic and acidic residues" evidence="1">
    <location>
        <begin position="220"/>
        <end position="246"/>
    </location>
</feature>
<feature type="compositionally biased region" description="Low complexity" evidence="1">
    <location>
        <begin position="247"/>
        <end position="259"/>
    </location>
</feature>
<comment type="caution">
    <text evidence="2">The sequence shown here is derived from an EMBL/GenBank/DDBJ whole genome shotgun (WGS) entry which is preliminary data.</text>
</comment>
<dbReference type="Proteomes" id="UP000288429">
    <property type="component" value="Unassembled WGS sequence"/>
</dbReference>
<feature type="region of interest" description="Disordered" evidence="1">
    <location>
        <begin position="1"/>
        <end position="151"/>
    </location>
</feature>
<evidence type="ECO:0000256" key="1">
    <source>
        <dbReference type="SAM" id="MobiDB-lite"/>
    </source>
</evidence>
<reference evidence="2 3" key="1">
    <citation type="submission" date="2017-06" db="EMBL/GenBank/DDBJ databases">
        <title>Cmopartive genomic analysis of Ambrosia Fusariam Clade fungi.</title>
        <authorList>
            <person name="Stajich J.E."/>
            <person name="Carrillo J."/>
            <person name="Kijimoto T."/>
            <person name="Eskalen A."/>
            <person name="O'Donnell K."/>
            <person name="Kasson M."/>
        </authorList>
    </citation>
    <scope>NUCLEOTIDE SEQUENCE [LARGE SCALE GENOMIC DNA]</scope>
    <source>
        <strain evidence="2 3">NRRL 20438</strain>
    </source>
</reference>
<organism evidence="2 3">
    <name type="scientific">Fusarium ambrosium</name>
    <dbReference type="NCBI Taxonomy" id="131363"/>
    <lineage>
        <taxon>Eukaryota</taxon>
        <taxon>Fungi</taxon>
        <taxon>Dikarya</taxon>
        <taxon>Ascomycota</taxon>
        <taxon>Pezizomycotina</taxon>
        <taxon>Sordariomycetes</taxon>
        <taxon>Hypocreomycetidae</taxon>
        <taxon>Hypocreales</taxon>
        <taxon>Nectriaceae</taxon>
        <taxon>Fusarium</taxon>
        <taxon>Fusarium solani species complex</taxon>
    </lineage>
</organism>
<proteinExistence type="predicted"/>
<protein>
    <submittedName>
        <fullName evidence="2">Uncharacterized protein</fullName>
    </submittedName>
</protein>
<accession>A0A428RVE9</accession>
<evidence type="ECO:0000313" key="3">
    <source>
        <dbReference type="Proteomes" id="UP000288429"/>
    </source>
</evidence>
<name>A0A428RVE9_9HYPO</name>
<feature type="compositionally biased region" description="Polar residues" evidence="1">
    <location>
        <begin position="37"/>
        <end position="50"/>
    </location>
</feature>
<sequence length="259" mass="29331">MTIQPEQPARLDAYPPEDSEESGTDNTSLAGDEDGRSLSSTSGSNISYRQARSREFHPIGAMRRKIQETEHGMHRDTPSETESGAQPHFRPQQVVEDTGRSIRLDSPAVTTTPDEPSSVHSLPDRVLNASLDADPAADDSDDDSEDDDRKRQKILQAKIKQKSKQINKDLKEAKECLEGAKKAEMDLERRIRALKAWQQNIEGVIQKMIEQRNKSFRSLGDMEKDLDDMREKTQSARRDVEEKRQDQSQMEQGMQQLLG</sequence>
<evidence type="ECO:0000313" key="2">
    <source>
        <dbReference type="EMBL" id="RSL81471.1"/>
    </source>
</evidence>
<keyword evidence="3" id="KW-1185">Reference proteome</keyword>
<dbReference type="EMBL" id="NIZV01000756">
    <property type="protein sequence ID" value="RSL81471.1"/>
    <property type="molecule type" value="Genomic_DNA"/>
</dbReference>
<feature type="region of interest" description="Disordered" evidence="1">
    <location>
        <begin position="216"/>
        <end position="259"/>
    </location>
</feature>
<gene>
    <name evidence="2" type="ORF">CDV31_017032</name>
</gene>
<feature type="compositionally biased region" description="Acidic residues" evidence="1">
    <location>
        <begin position="135"/>
        <end position="146"/>
    </location>
</feature>
<dbReference type="AlphaFoldDB" id="A0A428RVE9"/>
<feature type="compositionally biased region" description="Polar residues" evidence="1">
    <location>
        <begin position="108"/>
        <end position="120"/>
    </location>
</feature>
<feature type="compositionally biased region" description="Basic and acidic residues" evidence="1">
    <location>
        <begin position="65"/>
        <end position="78"/>
    </location>
</feature>